<feature type="compositionally biased region" description="Basic and acidic residues" evidence="1">
    <location>
        <begin position="376"/>
        <end position="413"/>
    </location>
</feature>
<evidence type="ECO:0000313" key="3">
    <source>
        <dbReference type="EMBL" id="KAF2212915.1"/>
    </source>
</evidence>
<proteinExistence type="predicted"/>
<dbReference type="OrthoDB" id="2021186at2759"/>
<dbReference type="InterPro" id="IPR029523">
    <property type="entry name" value="INO80B/Ies2"/>
</dbReference>
<feature type="compositionally biased region" description="Acidic residues" evidence="1">
    <location>
        <begin position="213"/>
        <end position="258"/>
    </location>
</feature>
<dbReference type="GO" id="GO:0006338">
    <property type="term" value="P:chromatin remodeling"/>
    <property type="evidence" value="ECO:0007669"/>
    <property type="project" value="InterPro"/>
</dbReference>
<dbReference type="InterPro" id="IPR006880">
    <property type="entry name" value="INO80B_C"/>
</dbReference>
<feature type="domain" description="INO80 complex subunit B-like conserved region" evidence="2">
    <location>
        <begin position="386"/>
        <end position="474"/>
    </location>
</feature>
<feature type="compositionally biased region" description="Basic residues" evidence="1">
    <location>
        <begin position="417"/>
        <end position="427"/>
    </location>
</feature>
<dbReference type="Proteomes" id="UP000799539">
    <property type="component" value="Unassembled WGS sequence"/>
</dbReference>
<dbReference type="PANTHER" id="PTHR21561">
    <property type="entry name" value="INO80 COMPLEX SUBUNIT B"/>
    <property type="match status" value="1"/>
</dbReference>
<dbReference type="SMART" id="SM01406">
    <property type="entry name" value="PAPA-1"/>
    <property type="match status" value="1"/>
</dbReference>
<evidence type="ECO:0000259" key="2">
    <source>
        <dbReference type="SMART" id="SM01406"/>
    </source>
</evidence>
<sequence length="498" mass="54240">MESSDSNKRLKASNGAPISTSSVLSGAARLPAYHPPAAQGARGSGTPRGVLVKAARDSSPARAIAKQACRSPGTHEEATFLGRTSAHFTPPAKHLSFYCTTSSTSSFTMPPARRSARTVSNPVTAARESTEPYSRTNARVVSSSASIGRPAASKTSLRLTVKAPPSKLRQATSGSAIPPNPYADNQSESDATPAPPRRTARATRNPRTVVDHDSDEMDEDQDAEGEDEEDAEASNDQDALGNEDSEEDAEGEDDDLDMDDHPPPPIITRHPAPSKSKSQTIVSAPPAGTLKSVETKEMEDDDDEELSELDSQEEDELDGNDEDDEEDDEEDDSDEDDENSRSATPDLSKLTKRQRGQFVESEGPEISDLMALSNEALKKKQLTAEEHVQRRAEMARRRKNLSEKRNEEEKMDTINKLLHKQAPKRRTRAEMEAARAAEAGETPAAERDANALDPTYMRWVNRKEGSLVCVPKTWQESPVGEQFGFSSNTGGRMVEEVQ</sequence>
<dbReference type="AlphaFoldDB" id="A0A6A6FHL3"/>
<dbReference type="Pfam" id="PF04795">
    <property type="entry name" value="PAPA-1"/>
    <property type="match status" value="1"/>
</dbReference>
<evidence type="ECO:0000313" key="4">
    <source>
        <dbReference type="Proteomes" id="UP000799539"/>
    </source>
</evidence>
<feature type="region of interest" description="Disordered" evidence="1">
    <location>
        <begin position="478"/>
        <end position="498"/>
    </location>
</feature>
<evidence type="ECO:0000256" key="1">
    <source>
        <dbReference type="SAM" id="MobiDB-lite"/>
    </source>
</evidence>
<feature type="compositionally biased region" description="Acidic residues" evidence="1">
    <location>
        <begin position="297"/>
        <end position="338"/>
    </location>
</feature>
<protein>
    <recommendedName>
        <fullName evidence="2">INO80 complex subunit B-like conserved region domain-containing protein</fullName>
    </recommendedName>
</protein>
<accession>A0A6A6FHL3</accession>
<feature type="region of interest" description="Disordered" evidence="1">
    <location>
        <begin position="1"/>
        <end position="77"/>
    </location>
</feature>
<gene>
    <name evidence="3" type="ORF">CERZMDRAFT_97407</name>
</gene>
<dbReference type="PANTHER" id="PTHR21561:SF12">
    <property type="entry name" value="INO80 COMPLEX SUBUNIT B"/>
    <property type="match status" value="1"/>
</dbReference>
<feature type="compositionally biased region" description="Polar residues" evidence="1">
    <location>
        <begin position="131"/>
        <end position="146"/>
    </location>
</feature>
<keyword evidence="4" id="KW-1185">Reference proteome</keyword>
<dbReference type="EMBL" id="ML992672">
    <property type="protein sequence ID" value="KAF2212915.1"/>
    <property type="molecule type" value="Genomic_DNA"/>
</dbReference>
<name>A0A6A6FHL3_9PEZI</name>
<reference evidence="3" key="1">
    <citation type="journal article" date="2020" name="Stud. Mycol.">
        <title>101 Dothideomycetes genomes: a test case for predicting lifestyles and emergence of pathogens.</title>
        <authorList>
            <person name="Haridas S."/>
            <person name="Albert R."/>
            <person name="Binder M."/>
            <person name="Bloem J."/>
            <person name="Labutti K."/>
            <person name="Salamov A."/>
            <person name="Andreopoulos B."/>
            <person name="Baker S."/>
            <person name="Barry K."/>
            <person name="Bills G."/>
            <person name="Bluhm B."/>
            <person name="Cannon C."/>
            <person name="Castanera R."/>
            <person name="Culley D."/>
            <person name="Daum C."/>
            <person name="Ezra D."/>
            <person name="Gonzalez J."/>
            <person name="Henrissat B."/>
            <person name="Kuo A."/>
            <person name="Liang C."/>
            <person name="Lipzen A."/>
            <person name="Lutzoni F."/>
            <person name="Magnuson J."/>
            <person name="Mondo S."/>
            <person name="Nolan M."/>
            <person name="Ohm R."/>
            <person name="Pangilinan J."/>
            <person name="Park H.-J."/>
            <person name="Ramirez L."/>
            <person name="Alfaro M."/>
            <person name="Sun H."/>
            <person name="Tritt A."/>
            <person name="Yoshinaga Y."/>
            <person name="Zwiers L.-H."/>
            <person name="Turgeon B."/>
            <person name="Goodwin S."/>
            <person name="Spatafora J."/>
            <person name="Crous P."/>
            <person name="Grigoriev I."/>
        </authorList>
    </citation>
    <scope>NUCLEOTIDE SEQUENCE</scope>
    <source>
        <strain evidence="3">SCOH1-5</strain>
    </source>
</reference>
<dbReference type="GO" id="GO:0031011">
    <property type="term" value="C:Ino80 complex"/>
    <property type="evidence" value="ECO:0007669"/>
    <property type="project" value="InterPro"/>
</dbReference>
<organism evidence="3 4">
    <name type="scientific">Cercospora zeae-maydis SCOH1-5</name>
    <dbReference type="NCBI Taxonomy" id="717836"/>
    <lineage>
        <taxon>Eukaryota</taxon>
        <taxon>Fungi</taxon>
        <taxon>Dikarya</taxon>
        <taxon>Ascomycota</taxon>
        <taxon>Pezizomycotina</taxon>
        <taxon>Dothideomycetes</taxon>
        <taxon>Dothideomycetidae</taxon>
        <taxon>Mycosphaerellales</taxon>
        <taxon>Mycosphaerellaceae</taxon>
        <taxon>Cercospora</taxon>
    </lineage>
</organism>
<feature type="region of interest" description="Disordered" evidence="1">
    <location>
        <begin position="103"/>
        <end position="450"/>
    </location>
</feature>